<feature type="compositionally biased region" description="Polar residues" evidence="6">
    <location>
        <begin position="1011"/>
        <end position="1030"/>
    </location>
</feature>
<accession>A0AAN8Q0H1</accession>
<feature type="compositionally biased region" description="Low complexity" evidence="6">
    <location>
        <begin position="1064"/>
        <end position="1074"/>
    </location>
</feature>
<evidence type="ECO:0000256" key="3">
    <source>
        <dbReference type="ARBA" id="ARBA00009678"/>
    </source>
</evidence>
<dbReference type="InterPro" id="IPR002013">
    <property type="entry name" value="SAC_dom"/>
</dbReference>
<keyword evidence="5" id="KW-0378">Hydrolase</keyword>
<gene>
    <name evidence="8" type="ORF">SNE40_003083</name>
</gene>
<dbReference type="InterPro" id="IPR000300">
    <property type="entry name" value="IPPc"/>
</dbReference>
<keyword evidence="9" id="KW-1185">Reference proteome</keyword>
<dbReference type="Gene3D" id="3.60.10.10">
    <property type="entry name" value="Endonuclease/exonuclease/phosphatase"/>
    <property type="match status" value="1"/>
</dbReference>
<dbReference type="InterPro" id="IPR036691">
    <property type="entry name" value="Endo/exonu/phosph_ase_sf"/>
</dbReference>
<dbReference type="EC" id="3.1.3.36" evidence="4"/>
<evidence type="ECO:0000256" key="2">
    <source>
        <dbReference type="ARBA" id="ARBA00008943"/>
    </source>
</evidence>
<feature type="region of interest" description="Disordered" evidence="6">
    <location>
        <begin position="1312"/>
        <end position="1384"/>
    </location>
</feature>
<evidence type="ECO:0000259" key="7">
    <source>
        <dbReference type="PROSITE" id="PS50275"/>
    </source>
</evidence>
<dbReference type="GO" id="GO:0046856">
    <property type="term" value="P:phosphatidylinositol dephosphorylation"/>
    <property type="evidence" value="ECO:0007669"/>
    <property type="project" value="InterPro"/>
</dbReference>
<dbReference type="Pfam" id="PF02383">
    <property type="entry name" value="Syja_N"/>
    <property type="match status" value="1"/>
</dbReference>
<dbReference type="Pfam" id="PF08952">
    <property type="entry name" value="DUF1866"/>
    <property type="match status" value="1"/>
</dbReference>
<protein>
    <recommendedName>
        <fullName evidence="4">phosphoinositide 5-phosphatase</fullName>
        <ecNumber evidence="4">3.1.3.36</ecNumber>
    </recommendedName>
</protein>
<feature type="compositionally biased region" description="Basic and acidic residues" evidence="6">
    <location>
        <begin position="1031"/>
        <end position="1041"/>
    </location>
</feature>
<evidence type="ECO:0000256" key="1">
    <source>
        <dbReference type="ARBA" id="ARBA00001786"/>
    </source>
</evidence>
<sequence length="1384" mass="155466">MAMGKIFRVFHKLPPDQDTPYSVILENKNQEDTLMFESNAIVVLTSSEGETVKKLYTKVLDAYGCLGVLNLNGGNQTILYMVLVTSCISVGKIGETEVFKITAVHLLSLRNEPSDEDRVVEVKKLLSSGTFYFSWSTHGSPWDLSLCAQRKQQDQESDNRFFWNRLLHVHFRRYGIQCEQWLLKIMCGAVEIRTIYASHRQAKACLISRLSCERAGTRFNVRGTNDDGHVANFVETEQVIFLDDQVSSYVQTRGSVPLFWEQPGINVGAHKVHMSRGYEASAPAYDRHIQMICKQYGEQVIVNLLGSKEGERMLSQAFQNHHMASSHKDKVPFFHFDYHSEIKGSNLKNLEKLRAKLQTYLTEFGFYCGDATHIIKKQSGTIRTNCLDCLDRTNAVQAMLAMEILASQIKSLGLDNKPQMLSRFQEVYKQIWGLNGDHVSRIYAGTGALGGGRSKYSDAARSATRAIQNNFLDNSKQEAIDIMLLGDTLLGELTDKARALLTARSLHASSDIIQAMVTRYKEYTVPVKLRIGVCTWNVNGGKHFRSIAYKHQSLADWLLDAYKTVAMSRPGDIDDDIDYTTPTDIYAIGFQEIVDLNASNIMKASTTNAQEWQKELMKTISRDHKYVVLTSIQLVGVVLYVFIRPHLAPYIRDVAVEKVKTGFGGATGNKGGVAIRFLMHTTSICFVCAHLAAGQSQVNDRNADYTEIMRRMSFPMDRSIQSHDYVFWCGDFNYRIDMTGDEVKECVRNNELEPLQECDQLNKEREQGRTFQGFKEAKTNFPPTYKYDLFSDDYDTSEKCRAPAWTDRVLWRRRNVLPEQDGEDHSEDSDKPILYTRAELRTSDHRPVIAMFDIEVLAAEEEMKANVLQEVISQQGPPDGTVIISMATGTSITDEIVDEIVAIFNEVGEIIVVRFVGEEMWIIYRRGRCALEALQYDQKMISAGVISVRLRTEDWKAVIEEEMKLCSENTEAMCDMFTYSLLGDDFDVPSEEFSMEVVDDDDEYSSENLTVSNAVSSRSNTPLSGRSSPARSDDGLSDFKGRPPTQQQLNNRLSSQIALPVTDSSQNNLVSSSSEIVRKEPPARPCTQPTKPPAPQRPPGGPPTSAPGLPSRPGYTPNINKPLRPQPSAKMKKAQQVTSIGLPMGAMHQGHASNEAEARNLIEKLMSGTNIKPKQISMYGKPTTAYMGLPDQKPMVRSKTDENIDDRNLTDTIRIPVPKQRFRSMEKLTSDSQPLNSTAPFHISESCLIPRRSSTHNQEEKNTFIHSLDTPVSLDRESQVDPFDTSAIPTHYMNKLPPPIPVRTVLQQDNPIHSTDNVKPLSPHHSCPDMSPPAIPEAPCPKPRFHNSEKQSKFSTLPDEHPCASESKQTKPGPPPIPSRPGYP</sequence>
<feature type="compositionally biased region" description="Pro residues" evidence="6">
    <location>
        <begin position="1372"/>
        <end position="1384"/>
    </location>
</feature>
<dbReference type="Proteomes" id="UP001347796">
    <property type="component" value="Unassembled WGS sequence"/>
</dbReference>
<dbReference type="GO" id="GO:0048488">
    <property type="term" value="P:synaptic vesicle endocytosis"/>
    <property type="evidence" value="ECO:0007669"/>
    <property type="project" value="TreeGrafter"/>
</dbReference>
<dbReference type="SMART" id="SM00128">
    <property type="entry name" value="IPPc"/>
    <property type="match status" value="1"/>
</dbReference>
<dbReference type="Pfam" id="PF22669">
    <property type="entry name" value="Exo_endo_phos2"/>
    <property type="match status" value="1"/>
</dbReference>
<organism evidence="8 9">
    <name type="scientific">Patella caerulea</name>
    <name type="common">Rayed Mediterranean limpet</name>
    <dbReference type="NCBI Taxonomy" id="87958"/>
    <lineage>
        <taxon>Eukaryota</taxon>
        <taxon>Metazoa</taxon>
        <taxon>Spiralia</taxon>
        <taxon>Lophotrochozoa</taxon>
        <taxon>Mollusca</taxon>
        <taxon>Gastropoda</taxon>
        <taxon>Patellogastropoda</taxon>
        <taxon>Patelloidea</taxon>
        <taxon>Patellidae</taxon>
        <taxon>Patella</taxon>
    </lineage>
</organism>
<feature type="domain" description="SAC" evidence="7">
    <location>
        <begin position="122"/>
        <end position="445"/>
    </location>
</feature>
<evidence type="ECO:0000256" key="5">
    <source>
        <dbReference type="ARBA" id="ARBA00022801"/>
    </source>
</evidence>
<comment type="similarity">
    <text evidence="3">In the central section; belongs to the inositol 1,4,5-trisphosphate 5-phosphatase family.</text>
</comment>
<dbReference type="GO" id="GO:0004439">
    <property type="term" value="F:phosphatidylinositol-4,5-bisphosphate 5-phosphatase activity"/>
    <property type="evidence" value="ECO:0007669"/>
    <property type="project" value="UniProtKB-EC"/>
</dbReference>
<feature type="compositionally biased region" description="Polar residues" evidence="6">
    <location>
        <begin position="1044"/>
        <end position="1057"/>
    </location>
</feature>
<reference evidence="8 9" key="1">
    <citation type="submission" date="2024-01" db="EMBL/GenBank/DDBJ databases">
        <title>The genome of the rayed Mediterranean limpet Patella caerulea (Linnaeus, 1758).</title>
        <authorList>
            <person name="Anh-Thu Weber A."/>
            <person name="Halstead-Nussloch G."/>
        </authorList>
    </citation>
    <scope>NUCLEOTIDE SEQUENCE [LARGE SCALE GENOMIC DNA]</scope>
    <source>
        <strain evidence="8">AATW-2023a</strain>
        <tissue evidence="8">Whole specimen</tissue>
    </source>
</reference>
<dbReference type="InterPro" id="IPR015047">
    <property type="entry name" value="SYNJ1/2_RRM"/>
</dbReference>
<feature type="region of interest" description="Disordered" evidence="6">
    <location>
        <begin position="1011"/>
        <end position="1136"/>
    </location>
</feature>
<evidence type="ECO:0000313" key="9">
    <source>
        <dbReference type="Proteomes" id="UP001347796"/>
    </source>
</evidence>
<evidence type="ECO:0000256" key="4">
    <source>
        <dbReference type="ARBA" id="ARBA00013044"/>
    </source>
</evidence>
<dbReference type="PANTHER" id="PTHR11200">
    <property type="entry name" value="INOSITOL 5-PHOSPHATASE"/>
    <property type="match status" value="1"/>
</dbReference>
<dbReference type="PANTHER" id="PTHR11200:SF257">
    <property type="entry name" value="PHOSPHOINOSITIDE 5-PHOSPHATASE"/>
    <property type="match status" value="1"/>
</dbReference>
<comment type="catalytic activity">
    <reaction evidence="1">
        <text>a 1,2-diacyl-sn-glycero-3-phospho-(1D-myo-inositol-4,5-bisphosphate) + H2O = a 1,2-diacyl-sn-glycero-3-phospho-(1D-myo-inositol 4-phosphate) + phosphate</text>
        <dbReference type="Rhea" id="RHEA:22764"/>
        <dbReference type="ChEBI" id="CHEBI:15377"/>
        <dbReference type="ChEBI" id="CHEBI:43474"/>
        <dbReference type="ChEBI" id="CHEBI:58178"/>
        <dbReference type="ChEBI" id="CHEBI:58456"/>
        <dbReference type="EC" id="3.1.3.36"/>
    </reaction>
</comment>
<feature type="compositionally biased region" description="Basic and acidic residues" evidence="6">
    <location>
        <begin position="1346"/>
        <end position="1363"/>
    </location>
</feature>
<feature type="compositionally biased region" description="Pro residues" evidence="6">
    <location>
        <begin position="1090"/>
        <end position="1105"/>
    </location>
</feature>
<dbReference type="PROSITE" id="PS50275">
    <property type="entry name" value="SAC"/>
    <property type="match status" value="1"/>
</dbReference>
<name>A0AAN8Q0H1_PATCE</name>
<evidence type="ECO:0000256" key="6">
    <source>
        <dbReference type="SAM" id="MobiDB-lite"/>
    </source>
</evidence>
<feature type="compositionally biased region" description="Pro residues" evidence="6">
    <location>
        <begin position="1330"/>
        <end position="1342"/>
    </location>
</feature>
<dbReference type="Gene3D" id="3.30.70.330">
    <property type="match status" value="1"/>
</dbReference>
<comment type="similarity">
    <text evidence="2">Belongs to the synaptojanin family.</text>
</comment>
<dbReference type="GO" id="GO:0098793">
    <property type="term" value="C:presynapse"/>
    <property type="evidence" value="ECO:0007669"/>
    <property type="project" value="GOC"/>
</dbReference>
<evidence type="ECO:0000313" key="8">
    <source>
        <dbReference type="EMBL" id="KAK6191374.1"/>
    </source>
</evidence>
<proteinExistence type="inferred from homology"/>
<dbReference type="SUPFAM" id="SSF56219">
    <property type="entry name" value="DNase I-like"/>
    <property type="match status" value="1"/>
</dbReference>
<comment type="caution">
    <text evidence="8">The sequence shown here is derived from an EMBL/GenBank/DDBJ whole genome shotgun (WGS) entry which is preliminary data.</text>
</comment>
<dbReference type="InterPro" id="IPR012677">
    <property type="entry name" value="Nucleotide-bd_a/b_plait_sf"/>
</dbReference>
<dbReference type="EMBL" id="JAZGQO010000002">
    <property type="protein sequence ID" value="KAK6191374.1"/>
    <property type="molecule type" value="Genomic_DNA"/>
</dbReference>
<dbReference type="SMART" id="SM01165">
    <property type="entry name" value="DUF1866"/>
    <property type="match status" value="1"/>
</dbReference>
<dbReference type="InterPro" id="IPR046985">
    <property type="entry name" value="IP5"/>
</dbReference>